<dbReference type="CDD" id="cd00077">
    <property type="entry name" value="HDc"/>
    <property type="match status" value="1"/>
</dbReference>
<dbReference type="InterPro" id="IPR017853">
    <property type="entry name" value="GH"/>
</dbReference>
<keyword evidence="2" id="KW-0472">Membrane</keyword>
<dbReference type="Proteomes" id="UP001162834">
    <property type="component" value="Chromosome"/>
</dbReference>
<dbReference type="InterPro" id="IPR029016">
    <property type="entry name" value="GAF-like_dom_sf"/>
</dbReference>
<keyword evidence="2" id="KW-0812">Transmembrane</keyword>
<sequence>MLAALALSVGAPHGQGANLTAYTPNAYRQPAAAQALDELRDTGMRRAAVVVTWYMPDPSSSLVARDALRTPTDTAIRDLAQQARDRGVSLVIKPQIDVADGTFRGDIDPADRVAWWRSYDAMIEHYADLARDVRADGLVVGVELRSMSTDTLAFETLIDRVRQRFDGTLLYAANWDEVERVGFWPALDAIGVDAYYPLSADTGASVASLAAAWETVADGLEQLSRRVGRPVIFTELGYAARPTAAVDPSGAFQSGGPVDVDAQARAYEATLRALGDERWLRGIYWWDWPIDPRDEMGQAYSPRDRPAEALIRRAATGESQASSGAMGILGKVPWPLLVVIGIWVSVAVGFLAVIRAAGRADDSEAGAPGPGAPNPGPEPIEPFLVSPPPAPLAPLAMAGPDGPEEALEPGNGGRTEAVTATANPVAASPAPAPPVARVAARAPRPTRREEPPAPRRERGDALRDLGGVDLDHLAEITAQVMAVDMVAILVRAPDDPDTLVSAGEFGVNLRGRRWPADAGLAALVLARGERVAVNDYAELAARIGAQQTQDIRTAASAPLVTRTGLRGGVSIGSRNANRRMEISDLELLSTLTELVAAGIDHPPETLWPDEGARSQVEGLVSAMDARDRDERRRTTMLVAMADRVGARLLPDDSRERAELTFAARLHDVGMLRVPVTPLQRPGPLAGGVERLVAAHPGWGADLLAAIPGLQAVAAIVRFHQEHWDGSGYPHGLAGERIPLASRIVAACEAWAAMVIGRPHAPARSPEHAVEELRRAAGTQFDPAVVEVIGNVSPTMPRPMPRVDSD</sequence>
<organism evidence="4 5">
    <name type="scientific">Capillimicrobium parvum</name>
    <dbReference type="NCBI Taxonomy" id="2884022"/>
    <lineage>
        <taxon>Bacteria</taxon>
        <taxon>Bacillati</taxon>
        <taxon>Actinomycetota</taxon>
        <taxon>Thermoleophilia</taxon>
        <taxon>Solirubrobacterales</taxon>
        <taxon>Capillimicrobiaceae</taxon>
        <taxon>Capillimicrobium</taxon>
    </lineage>
</organism>
<dbReference type="Gene3D" id="3.30.450.40">
    <property type="match status" value="1"/>
</dbReference>
<dbReference type="InterPro" id="IPR003607">
    <property type="entry name" value="HD/PDEase_dom"/>
</dbReference>
<dbReference type="InterPro" id="IPR003018">
    <property type="entry name" value="GAF"/>
</dbReference>
<dbReference type="PANTHER" id="PTHR45228:SF4">
    <property type="entry name" value="LIPOPROTEIN"/>
    <property type="match status" value="1"/>
</dbReference>
<keyword evidence="5" id="KW-1185">Reference proteome</keyword>
<feature type="compositionally biased region" description="Basic and acidic residues" evidence="1">
    <location>
        <begin position="446"/>
        <end position="461"/>
    </location>
</feature>
<dbReference type="InterPro" id="IPR055151">
    <property type="entry name" value="GH113"/>
</dbReference>
<dbReference type="KEGG" id="sbae:DSM104329_00393"/>
<dbReference type="Gene3D" id="3.20.20.80">
    <property type="entry name" value="Glycosidases"/>
    <property type="match status" value="1"/>
</dbReference>
<dbReference type="Pfam" id="PF13487">
    <property type="entry name" value="HD_5"/>
    <property type="match status" value="1"/>
</dbReference>
<name>A0A9E6XST9_9ACTN</name>
<dbReference type="PANTHER" id="PTHR45228">
    <property type="entry name" value="CYCLIC DI-GMP PHOSPHODIESTERASE TM_0186-RELATED"/>
    <property type="match status" value="1"/>
</dbReference>
<dbReference type="Pfam" id="PF22612">
    <property type="entry name" value="GH113"/>
    <property type="match status" value="1"/>
</dbReference>
<evidence type="ECO:0000313" key="4">
    <source>
        <dbReference type="EMBL" id="UGS34023.1"/>
    </source>
</evidence>
<evidence type="ECO:0000313" key="5">
    <source>
        <dbReference type="Proteomes" id="UP001162834"/>
    </source>
</evidence>
<reference evidence="4" key="1">
    <citation type="journal article" date="2022" name="Int. J. Syst. Evol. Microbiol.">
        <title>Pseudomonas aegrilactucae sp. nov. and Pseudomonas morbosilactucae sp. nov., pathogens causing bacterial rot of lettuce in Japan.</title>
        <authorList>
            <person name="Sawada H."/>
            <person name="Fujikawa T."/>
            <person name="Satou M."/>
        </authorList>
    </citation>
    <scope>NUCLEOTIDE SEQUENCE</scope>
    <source>
        <strain evidence="4">0166_1</strain>
    </source>
</reference>
<feature type="compositionally biased region" description="Low complexity" evidence="1">
    <location>
        <begin position="415"/>
        <end position="443"/>
    </location>
</feature>
<dbReference type="InterPro" id="IPR052020">
    <property type="entry name" value="Cyclic_di-GMP/3'3'-cGAMP_PDE"/>
</dbReference>
<evidence type="ECO:0000256" key="2">
    <source>
        <dbReference type="SAM" id="Phobius"/>
    </source>
</evidence>
<feature type="transmembrane region" description="Helical" evidence="2">
    <location>
        <begin position="332"/>
        <end position="354"/>
    </location>
</feature>
<gene>
    <name evidence="4" type="ORF">DSM104329_00393</name>
</gene>
<evidence type="ECO:0000256" key="1">
    <source>
        <dbReference type="SAM" id="MobiDB-lite"/>
    </source>
</evidence>
<dbReference type="CDD" id="cd19608">
    <property type="entry name" value="GH113_mannanase-like"/>
    <property type="match status" value="1"/>
</dbReference>
<protein>
    <recommendedName>
        <fullName evidence="3">HD-GYP domain-containing protein</fullName>
    </recommendedName>
</protein>
<evidence type="ECO:0000259" key="3">
    <source>
        <dbReference type="PROSITE" id="PS51832"/>
    </source>
</evidence>
<feature type="region of interest" description="Disordered" evidence="1">
    <location>
        <begin position="361"/>
        <end position="461"/>
    </location>
</feature>
<dbReference type="InterPro" id="IPR037522">
    <property type="entry name" value="HD_GYP_dom"/>
</dbReference>
<keyword evidence="2" id="KW-1133">Transmembrane helix</keyword>
<dbReference type="Pfam" id="PF13185">
    <property type="entry name" value="GAF_2"/>
    <property type="match status" value="1"/>
</dbReference>
<proteinExistence type="predicted"/>
<accession>A0A9E6XST9</accession>
<dbReference type="SUPFAM" id="SSF55781">
    <property type="entry name" value="GAF domain-like"/>
    <property type="match status" value="1"/>
</dbReference>
<dbReference type="AlphaFoldDB" id="A0A9E6XST9"/>
<dbReference type="EMBL" id="CP087164">
    <property type="protein sequence ID" value="UGS34023.1"/>
    <property type="molecule type" value="Genomic_DNA"/>
</dbReference>
<feature type="compositionally biased region" description="Pro residues" evidence="1">
    <location>
        <begin position="370"/>
        <end position="392"/>
    </location>
</feature>
<dbReference type="SUPFAM" id="SSF51445">
    <property type="entry name" value="(Trans)glycosidases"/>
    <property type="match status" value="1"/>
</dbReference>
<dbReference type="SUPFAM" id="SSF109604">
    <property type="entry name" value="HD-domain/PDEase-like"/>
    <property type="match status" value="1"/>
</dbReference>
<dbReference type="Gene3D" id="1.10.3210.10">
    <property type="entry name" value="Hypothetical protein af1432"/>
    <property type="match status" value="1"/>
</dbReference>
<dbReference type="PROSITE" id="PS51832">
    <property type="entry name" value="HD_GYP"/>
    <property type="match status" value="1"/>
</dbReference>
<feature type="domain" description="HD-GYP" evidence="3">
    <location>
        <begin position="608"/>
        <end position="804"/>
    </location>
</feature>